<name>A0A562Q8F6_9PSED</name>
<evidence type="ECO:0000313" key="3">
    <source>
        <dbReference type="Proteomes" id="UP000316905"/>
    </source>
</evidence>
<dbReference type="RefSeq" id="WP_145142915.1">
    <property type="nucleotide sequence ID" value="NZ_VLKY01000009.1"/>
</dbReference>
<protein>
    <submittedName>
        <fullName evidence="2">SPP1 gp7 family putative phage head morphogenesis protein</fullName>
    </submittedName>
</protein>
<feature type="domain" description="Phage head morphogenesis" evidence="1">
    <location>
        <begin position="160"/>
        <end position="271"/>
    </location>
</feature>
<dbReference type="NCBIfam" id="TIGR01641">
    <property type="entry name" value="phageSPP1_gp7"/>
    <property type="match status" value="1"/>
</dbReference>
<dbReference type="Proteomes" id="UP000316905">
    <property type="component" value="Unassembled WGS sequence"/>
</dbReference>
<comment type="caution">
    <text evidence="2">The sequence shown here is derived from an EMBL/GenBank/DDBJ whole genome shotgun (WGS) entry which is preliminary data.</text>
</comment>
<dbReference type="PIRSF" id="PIRSF034565">
    <property type="entry name" value="UCP034565"/>
    <property type="match status" value="1"/>
</dbReference>
<dbReference type="AlphaFoldDB" id="A0A562Q8F6"/>
<proteinExistence type="predicted"/>
<evidence type="ECO:0000313" key="2">
    <source>
        <dbReference type="EMBL" id="TWI52974.1"/>
    </source>
</evidence>
<dbReference type="EMBL" id="VLKY01000009">
    <property type="protein sequence ID" value="TWI52974.1"/>
    <property type="molecule type" value="Genomic_DNA"/>
</dbReference>
<dbReference type="InterPro" id="IPR017029">
    <property type="entry name" value="Phage_head_put"/>
</dbReference>
<dbReference type="InterPro" id="IPR006528">
    <property type="entry name" value="Phage_head_morphogenesis_dom"/>
</dbReference>
<gene>
    <name evidence="2" type="ORF">IQ22_02809</name>
</gene>
<keyword evidence="3" id="KW-1185">Reference proteome</keyword>
<dbReference type="OrthoDB" id="8614104at2"/>
<evidence type="ECO:0000259" key="1">
    <source>
        <dbReference type="Pfam" id="PF04233"/>
    </source>
</evidence>
<dbReference type="Pfam" id="PF04233">
    <property type="entry name" value="Phage_Mu_F"/>
    <property type="match status" value="1"/>
</dbReference>
<organism evidence="2 3">
    <name type="scientific">Pseudomonas duriflava</name>
    <dbReference type="NCBI Taxonomy" id="459528"/>
    <lineage>
        <taxon>Bacteria</taxon>
        <taxon>Pseudomonadati</taxon>
        <taxon>Pseudomonadota</taxon>
        <taxon>Gammaproteobacteria</taxon>
        <taxon>Pseudomonadales</taxon>
        <taxon>Pseudomonadaceae</taxon>
        <taxon>Pseudomonas</taxon>
    </lineage>
</organism>
<accession>A0A562Q8F6</accession>
<reference evidence="2 3" key="1">
    <citation type="journal article" date="2015" name="Stand. Genomic Sci.">
        <title>Genomic Encyclopedia of Bacterial and Archaeal Type Strains, Phase III: the genomes of soil and plant-associated and newly described type strains.</title>
        <authorList>
            <person name="Whitman W.B."/>
            <person name="Woyke T."/>
            <person name="Klenk H.P."/>
            <person name="Zhou Y."/>
            <person name="Lilburn T.G."/>
            <person name="Beck B.J."/>
            <person name="De Vos P."/>
            <person name="Vandamme P."/>
            <person name="Eisen J.A."/>
            <person name="Garrity G."/>
            <person name="Hugenholtz P."/>
            <person name="Kyrpides N.C."/>
        </authorList>
    </citation>
    <scope>NUCLEOTIDE SEQUENCE [LARGE SCALE GENOMIC DNA]</scope>
    <source>
        <strain evidence="2 3">CGMCC 1.6858</strain>
    </source>
</reference>
<sequence>MAANPALFDATVRHAVLLEQLKANEVAKFAPFLKELDRKIRAKLSDPDITEYNRKRQEKLLDQIDSILLAIFGRFTDQLQLDLVDLAMYEAQFEASSLNNAAAVATADTAVAVTFEAVLPGAAAIKAAITTNPLSVRGVDGGKLLEAFIEGWTQTERQRVVGAIRQGFFEGQTTTQIIQAIRGTKAQQYKDGILAVTDRNASAVVRTAVQHVASQARMETLKANSDVVKEVEWVSTLDSRTTITCKTLDGQRFPVDSGPRPPIHINCRSTVVPITKFSKLFSQGATRASKGADGGKQVSASLSYYEWLKTQPASFQDQALGVARAKLFRDGGLSAERFAQMQLDRNFSPLTLEEIRQLEPLAFERAGI</sequence>